<dbReference type="InterPro" id="IPR015919">
    <property type="entry name" value="Cadherin-like_sf"/>
</dbReference>
<dbReference type="EMBL" id="VWPX01015408">
    <property type="protein sequence ID" value="NWI18373.1"/>
    <property type="molecule type" value="Genomic_DNA"/>
</dbReference>
<dbReference type="Gene3D" id="2.60.40.60">
    <property type="entry name" value="Cadherins"/>
    <property type="match status" value="1"/>
</dbReference>
<comment type="caution">
    <text evidence="8">The sequence shown here is derived from an EMBL/GenBank/DDBJ whole genome shotgun (WGS) entry which is preliminary data.</text>
</comment>
<name>A0A7K4KPL6_9AVES</name>
<evidence type="ECO:0000259" key="7">
    <source>
        <dbReference type="PROSITE" id="PS50268"/>
    </source>
</evidence>
<dbReference type="PANTHER" id="PTHR24028:SF234">
    <property type="entry name" value="PROTOCADHERIN GAMMA-A3"/>
    <property type="match status" value="1"/>
</dbReference>
<dbReference type="Proteomes" id="UP000545332">
    <property type="component" value="Unassembled WGS sequence"/>
</dbReference>
<organism evidence="8 9">
    <name type="scientific">Crypturellus soui</name>
    <dbReference type="NCBI Taxonomy" id="458187"/>
    <lineage>
        <taxon>Eukaryota</taxon>
        <taxon>Metazoa</taxon>
        <taxon>Chordata</taxon>
        <taxon>Craniata</taxon>
        <taxon>Vertebrata</taxon>
        <taxon>Euteleostomi</taxon>
        <taxon>Archelosauria</taxon>
        <taxon>Archosauria</taxon>
        <taxon>Dinosauria</taxon>
        <taxon>Saurischia</taxon>
        <taxon>Theropoda</taxon>
        <taxon>Coelurosauria</taxon>
        <taxon>Aves</taxon>
        <taxon>Palaeognathae</taxon>
        <taxon>Tinamiformes</taxon>
        <taxon>Tinamidae</taxon>
        <taxon>Crypturellus</taxon>
    </lineage>
</organism>
<accession>A0A7K4KPL6</accession>
<keyword evidence="6" id="KW-0106">Calcium</keyword>
<keyword evidence="3" id="KW-1133">Transmembrane helix</keyword>
<evidence type="ECO:0000256" key="5">
    <source>
        <dbReference type="ARBA" id="ARBA00023180"/>
    </source>
</evidence>
<evidence type="ECO:0000256" key="4">
    <source>
        <dbReference type="ARBA" id="ARBA00023136"/>
    </source>
</evidence>
<evidence type="ECO:0000256" key="3">
    <source>
        <dbReference type="ARBA" id="ARBA00022989"/>
    </source>
</evidence>
<keyword evidence="5" id="KW-0325">Glycoprotein</keyword>
<feature type="non-terminal residue" evidence="8">
    <location>
        <position position="1"/>
    </location>
</feature>
<evidence type="ECO:0000256" key="2">
    <source>
        <dbReference type="ARBA" id="ARBA00022692"/>
    </source>
</evidence>
<feature type="non-terminal residue" evidence="8">
    <location>
        <position position="61"/>
    </location>
</feature>
<dbReference type="OrthoDB" id="6252479at2759"/>
<dbReference type="GO" id="GO:0005509">
    <property type="term" value="F:calcium ion binding"/>
    <property type="evidence" value="ECO:0007669"/>
    <property type="project" value="UniProtKB-UniRule"/>
</dbReference>
<evidence type="ECO:0000256" key="1">
    <source>
        <dbReference type="ARBA" id="ARBA00004167"/>
    </source>
</evidence>
<evidence type="ECO:0000313" key="8">
    <source>
        <dbReference type="EMBL" id="NWI18373.1"/>
    </source>
</evidence>
<dbReference type="CDD" id="cd11304">
    <property type="entry name" value="Cadherin_repeat"/>
    <property type="match status" value="1"/>
</dbReference>
<comment type="subcellular location">
    <subcellularLocation>
        <location evidence="1">Membrane</location>
        <topology evidence="1">Single-pass membrane protein</topology>
    </subcellularLocation>
</comment>
<evidence type="ECO:0000313" key="9">
    <source>
        <dbReference type="Proteomes" id="UP000545332"/>
    </source>
</evidence>
<gene>
    <name evidence="8" type="primary">Pcdhga4</name>
    <name evidence="8" type="ORF">CRYSOU_R15592</name>
</gene>
<proteinExistence type="predicted"/>
<dbReference type="PANTHER" id="PTHR24028">
    <property type="entry name" value="CADHERIN-87A"/>
    <property type="match status" value="1"/>
</dbReference>
<feature type="domain" description="Cadherin" evidence="7">
    <location>
        <begin position="5"/>
        <end position="61"/>
    </location>
</feature>
<dbReference type="InterPro" id="IPR002126">
    <property type="entry name" value="Cadherin-like_dom"/>
</dbReference>
<keyword evidence="2" id="KW-0812">Transmembrane</keyword>
<keyword evidence="4" id="KW-0472">Membrane</keyword>
<protein>
    <submittedName>
        <fullName evidence="8">PCDG4 protein</fullName>
    </submittedName>
</protein>
<dbReference type="AlphaFoldDB" id="A0A7K4KPL6"/>
<evidence type="ECO:0000256" key="6">
    <source>
        <dbReference type="PROSITE-ProRule" id="PRU00043"/>
    </source>
</evidence>
<dbReference type="PROSITE" id="PS50268">
    <property type="entry name" value="CADHERIN_2"/>
    <property type="match status" value="1"/>
</dbReference>
<dbReference type="Pfam" id="PF00028">
    <property type="entry name" value="Cadherin"/>
    <property type="match status" value="1"/>
</dbReference>
<sequence>APVFSQAVYTVHVQEDVAVGSTLLTVNATDADEGTNAELSYSLLKTSGGASQLFQLDARTG</sequence>
<reference evidence="8 9" key="1">
    <citation type="submission" date="2019-09" db="EMBL/GenBank/DDBJ databases">
        <title>Bird 10,000 Genomes (B10K) Project - Family phase.</title>
        <authorList>
            <person name="Zhang G."/>
        </authorList>
    </citation>
    <scope>NUCLEOTIDE SEQUENCE [LARGE SCALE GENOMIC DNA]</scope>
    <source>
        <strain evidence="8">B10K-MSB-42743</strain>
        <tissue evidence="8">Heart</tissue>
    </source>
</reference>
<dbReference type="GO" id="GO:0007156">
    <property type="term" value="P:homophilic cell adhesion via plasma membrane adhesion molecules"/>
    <property type="evidence" value="ECO:0007669"/>
    <property type="project" value="InterPro"/>
</dbReference>
<keyword evidence="9" id="KW-1185">Reference proteome</keyword>
<dbReference type="GO" id="GO:0005886">
    <property type="term" value="C:plasma membrane"/>
    <property type="evidence" value="ECO:0007669"/>
    <property type="project" value="TreeGrafter"/>
</dbReference>
<dbReference type="InterPro" id="IPR050174">
    <property type="entry name" value="Protocadherin/Cadherin-CA"/>
</dbReference>
<dbReference type="SUPFAM" id="SSF49313">
    <property type="entry name" value="Cadherin-like"/>
    <property type="match status" value="1"/>
</dbReference>